<dbReference type="InParanoid" id="A0A1X7SE91"/>
<feature type="region of interest" description="Disordered" evidence="1">
    <location>
        <begin position="30"/>
        <end position="77"/>
    </location>
</feature>
<proteinExistence type="predicted"/>
<sequence length="129" mass="15054">HHLFQIFSSSRNRSCCIRYRRISRVSIARISRRHRRPPRHRVDKQRAEPPLTATERSPARSIRSDRHPVRPAIPPVRSAEIEGKLPSKPCAGRDLFQSCRIAHALSDLAGSPRAPNSQIYRGYRRYRRR</sequence>
<dbReference type="AlphaFoldDB" id="A0A1X7SE91"/>
<evidence type="ECO:0000313" key="2">
    <source>
        <dbReference type="EnsemblMetazoa" id="Aqu2.1.00388_001"/>
    </source>
</evidence>
<reference evidence="2" key="1">
    <citation type="submission" date="2017-05" db="UniProtKB">
        <authorList>
            <consortium name="EnsemblMetazoa"/>
        </authorList>
    </citation>
    <scope>IDENTIFICATION</scope>
</reference>
<feature type="region of interest" description="Disordered" evidence="1">
    <location>
        <begin position="110"/>
        <end position="129"/>
    </location>
</feature>
<evidence type="ECO:0000256" key="1">
    <source>
        <dbReference type="SAM" id="MobiDB-lite"/>
    </source>
</evidence>
<feature type="compositionally biased region" description="Basic residues" evidence="1">
    <location>
        <begin position="30"/>
        <end position="43"/>
    </location>
</feature>
<protein>
    <submittedName>
        <fullName evidence="2">Uncharacterized protein</fullName>
    </submittedName>
</protein>
<name>A0A1X7SE91_AMPQE</name>
<dbReference type="EnsemblMetazoa" id="Aqu2.1.00388_001">
    <property type="protein sequence ID" value="Aqu2.1.00388_001"/>
    <property type="gene ID" value="Aqu2.1.00388"/>
</dbReference>
<organism evidence="2">
    <name type="scientific">Amphimedon queenslandica</name>
    <name type="common">Sponge</name>
    <dbReference type="NCBI Taxonomy" id="400682"/>
    <lineage>
        <taxon>Eukaryota</taxon>
        <taxon>Metazoa</taxon>
        <taxon>Porifera</taxon>
        <taxon>Demospongiae</taxon>
        <taxon>Heteroscleromorpha</taxon>
        <taxon>Haplosclerida</taxon>
        <taxon>Niphatidae</taxon>
        <taxon>Amphimedon</taxon>
    </lineage>
</organism>
<accession>A0A1X7SE91</accession>